<protein>
    <submittedName>
        <fullName evidence="4">EGF-like domain-containing protein</fullName>
    </submittedName>
</protein>
<evidence type="ECO:0000313" key="4">
    <source>
        <dbReference type="WBParaSite" id="Minc3s02371g29721"/>
    </source>
</evidence>
<name>A0A914MPW4_MELIC</name>
<dbReference type="WBParaSite" id="Minc3s02371g29721">
    <property type="protein sequence ID" value="Minc3s02371g29721"/>
    <property type="gene ID" value="Minc3s02371g29721"/>
</dbReference>
<evidence type="ECO:0000256" key="2">
    <source>
        <dbReference type="SAM" id="Phobius"/>
    </source>
</evidence>
<dbReference type="Proteomes" id="UP000887563">
    <property type="component" value="Unplaced"/>
</dbReference>
<organism evidence="3 4">
    <name type="scientific">Meloidogyne incognita</name>
    <name type="common">Southern root-knot nematode worm</name>
    <name type="synonym">Oxyuris incognita</name>
    <dbReference type="NCBI Taxonomy" id="6306"/>
    <lineage>
        <taxon>Eukaryota</taxon>
        <taxon>Metazoa</taxon>
        <taxon>Ecdysozoa</taxon>
        <taxon>Nematoda</taxon>
        <taxon>Chromadorea</taxon>
        <taxon>Rhabditida</taxon>
        <taxon>Tylenchina</taxon>
        <taxon>Tylenchomorpha</taxon>
        <taxon>Tylenchoidea</taxon>
        <taxon>Meloidogynidae</taxon>
        <taxon>Meloidogyninae</taxon>
        <taxon>Meloidogyne</taxon>
        <taxon>Meloidogyne incognita group</taxon>
    </lineage>
</organism>
<reference evidence="4" key="1">
    <citation type="submission" date="2022-11" db="UniProtKB">
        <authorList>
            <consortium name="WormBaseParasite"/>
        </authorList>
    </citation>
    <scope>IDENTIFICATION</scope>
</reference>
<evidence type="ECO:0000313" key="3">
    <source>
        <dbReference type="Proteomes" id="UP000887563"/>
    </source>
</evidence>
<proteinExistence type="predicted"/>
<keyword evidence="2" id="KW-0812">Transmembrane</keyword>
<keyword evidence="2" id="KW-0472">Membrane</keyword>
<keyword evidence="3" id="KW-1185">Reference proteome</keyword>
<feature type="compositionally biased region" description="Pro residues" evidence="1">
    <location>
        <begin position="303"/>
        <end position="316"/>
    </location>
</feature>
<sequence length="329" mass="36715">MDLLILCCFGGVPFIQFPSFSKQPLNRIRHQWDPTDWVAVDVTDSLLFTTNNSSSSSSSSLNPLLKNILPSDISTINLEQCDLWNLTFASNADKHLFKKSHGKLKCRCPFEYIGIACQQQKTKEKTIKTLNKTTNKTLNNKTFLSSLSPPFPSPPSLLPNLTTKQTFKTMALIGGTTTSAAFSGNSFIWFLLVFMVLALIMVSLFMMFRGCCFCDCFGGIPSNRRYDQPLTPQTINRCMEAIKEHEREEKAKYSASGEWSIAPPPPPQQHPTSFNNCMVIDSRRPLLPQQTTTNSISSISETIPPPNIRACSPPPSYRSSNGSIDKINK</sequence>
<evidence type="ECO:0000256" key="1">
    <source>
        <dbReference type="SAM" id="MobiDB-lite"/>
    </source>
</evidence>
<feature type="region of interest" description="Disordered" evidence="1">
    <location>
        <begin position="290"/>
        <end position="329"/>
    </location>
</feature>
<feature type="compositionally biased region" description="Low complexity" evidence="1">
    <location>
        <begin position="290"/>
        <end position="302"/>
    </location>
</feature>
<dbReference type="AlphaFoldDB" id="A0A914MPW4"/>
<accession>A0A914MPW4</accession>
<feature type="transmembrane region" description="Helical" evidence="2">
    <location>
        <begin position="187"/>
        <end position="208"/>
    </location>
</feature>
<keyword evidence="2" id="KW-1133">Transmembrane helix</keyword>